<evidence type="ECO:0000313" key="1">
    <source>
        <dbReference type="EMBL" id="KAK4744736.1"/>
    </source>
</evidence>
<evidence type="ECO:0000313" key="2">
    <source>
        <dbReference type="Proteomes" id="UP001345219"/>
    </source>
</evidence>
<dbReference type="EMBL" id="JAXIOK010000022">
    <property type="protein sequence ID" value="KAK4744736.1"/>
    <property type="molecule type" value="Genomic_DNA"/>
</dbReference>
<comment type="caution">
    <text evidence="1">The sequence shown here is derived from an EMBL/GenBank/DDBJ whole genome shotgun (WGS) entry which is preliminary data.</text>
</comment>
<gene>
    <name evidence="1" type="ORF">SAY87_011048</name>
</gene>
<name>A0AAN7GIQ7_9MYRT</name>
<dbReference type="Proteomes" id="UP001345219">
    <property type="component" value="Chromosome 9"/>
</dbReference>
<protein>
    <submittedName>
        <fullName evidence="1">Uncharacterized protein</fullName>
    </submittedName>
</protein>
<reference evidence="1 2" key="1">
    <citation type="journal article" date="2023" name="Hortic Res">
        <title>Pangenome of water caltrop reveals structural variations and asymmetric subgenome divergence after allopolyploidization.</title>
        <authorList>
            <person name="Zhang X."/>
            <person name="Chen Y."/>
            <person name="Wang L."/>
            <person name="Yuan Y."/>
            <person name="Fang M."/>
            <person name="Shi L."/>
            <person name="Lu R."/>
            <person name="Comes H.P."/>
            <person name="Ma Y."/>
            <person name="Chen Y."/>
            <person name="Huang G."/>
            <person name="Zhou Y."/>
            <person name="Zheng Z."/>
            <person name="Qiu Y."/>
        </authorList>
    </citation>
    <scope>NUCLEOTIDE SEQUENCE [LARGE SCALE GENOMIC DNA]</scope>
    <source>
        <tissue evidence="1">Roots</tissue>
    </source>
</reference>
<accession>A0AAN7GIQ7</accession>
<keyword evidence="2" id="KW-1185">Reference proteome</keyword>
<sequence length="121" mass="13920">MHCASFWVMITDELCGASYDIMKHAHILESYLSDDSLPLLIPFIMQFERETTEAEHMQADKCGLQFLSALPQLQLLSGQDNELIDLLALTKRETRSKLVFVWANDGKWNDKSKRPFNNCPD</sequence>
<dbReference type="AlphaFoldDB" id="A0AAN7GIQ7"/>
<proteinExistence type="predicted"/>
<organism evidence="1 2">
    <name type="scientific">Trapa incisa</name>
    <dbReference type="NCBI Taxonomy" id="236973"/>
    <lineage>
        <taxon>Eukaryota</taxon>
        <taxon>Viridiplantae</taxon>
        <taxon>Streptophyta</taxon>
        <taxon>Embryophyta</taxon>
        <taxon>Tracheophyta</taxon>
        <taxon>Spermatophyta</taxon>
        <taxon>Magnoliopsida</taxon>
        <taxon>eudicotyledons</taxon>
        <taxon>Gunneridae</taxon>
        <taxon>Pentapetalae</taxon>
        <taxon>rosids</taxon>
        <taxon>malvids</taxon>
        <taxon>Myrtales</taxon>
        <taxon>Lythraceae</taxon>
        <taxon>Trapa</taxon>
    </lineage>
</organism>